<dbReference type="Proteomes" id="UP001183777">
    <property type="component" value="Unassembled WGS sequence"/>
</dbReference>
<evidence type="ECO:0000313" key="1">
    <source>
        <dbReference type="EMBL" id="MDT0432933.1"/>
    </source>
</evidence>
<dbReference type="EMBL" id="JAVREX010000035">
    <property type="protein sequence ID" value="MDT0432933.1"/>
    <property type="molecule type" value="Genomic_DNA"/>
</dbReference>
<reference evidence="2" key="1">
    <citation type="submission" date="2023-07" db="EMBL/GenBank/DDBJ databases">
        <title>30 novel species of actinomycetes from the DSMZ collection.</title>
        <authorList>
            <person name="Nouioui I."/>
        </authorList>
    </citation>
    <scope>NUCLEOTIDE SEQUENCE [LARGE SCALE GENOMIC DNA]</scope>
    <source>
        <strain evidence="2">DSM 41770</strain>
    </source>
</reference>
<protein>
    <submittedName>
        <fullName evidence="1">Uncharacterized protein</fullName>
    </submittedName>
</protein>
<keyword evidence="2" id="KW-1185">Reference proteome</keyword>
<comment type="caution">
    <text evidence="1">The sequence shown here is derived from an EMBL/GenBank/DDBJ whole genome shotgun (WGS) entry which is preliminary data.</text>
</comment>
<dbReference type="RefSeq" id="WP_311661890.1">
    <property type="nucleotide sequence ID" value="NZ_JAVREX010000035.1"/>
</dbReference>
<accession>A0ABU2RX96</accession>
<organism evidence="1 2">
    <name type="scientific">Streptomyces salyersiae</name>
    <dbReference type="NCBI Taxonomy" id="3075530"/>
    <lineage>
        <taxon>Bacteria</taxon>
        <taxon>Bacillati</taxon>
        <taxon>Actinomycetota</taxon>
        <taxon>Actinomycetes</taxon>
        <taxon>Kitasatosporales</taxon>
        <taxon>Streptomycetaceae</taxon>
        <taxon>Streptomyces</taxon>
    </lineage>
</organism>
<evidence type="ECO:0000313" key="2">
    <source>
        <dbReference type="Proteomes" id="UP001183777"/>
    </source>
</evidence>
<name>A0ABU2RX96_9ACTN</name>
<gene>
    <name evidence="1" type="ORF">RM649_35620</name>
</gene>
<proteinExistence type="predicted"/>
<sequence length="181" mass="19739">MSAAMPGRPAIGPKVPINFPAGLLEDIETGASLAQLSRAAWIRRAAARALPEVFDGVLAPDDMFRFLSTAERGAEPDHEVDDATIRRLLTAADHGTLTIQPFTTEALATQTPAGRSQLSFVTRSFLADGAPVVLYQVAHGTITYRQPGEHDPNHHGEYTLYLDQAAARAWHQELREQFLPT</sequence>